<feature type="non-terminal residue" evidence="1">
    <location>
        <position position="86"/>
    </location>
</feature>
<dbReference type="AlphaFoldDB" id="A0A1C7YYM7"/>
<reference evidence="1 2" key="1">
    <citation type="submission" date="2015-07" db="EMBL/GenBank/DDBJ databases">
        <title>Draft genome sequence of a diazotrophic, plant growth-promoting rhizobacterium of the Pseudomonas syringae complex.</title>
        <authorList>
            <person name="Patten C.L."/>
            <person name="Jeong H."/>
        </authorList>
    </citation>
    <scope>NUCLEOTIDE SEQUENCE [LARGE SCALE GENOMIC DNA]</scope>
    <source>
        <strain evidence="1 2">GR12-2</strain>
    </source>
</reference>
<comment type="caution">
    <text evidence="1">The sequence shown here is derived from an EMBL/GenBank/DDBJ whole genome shotgun (WGS) entry which is preliminary data.</text>
</comment>
<name>A0A1C7YYM7_PSESX</name>
<accession>A0A1C7YYM7</accession>
<sequence length="86" mass="9310">MRGGTGASHCAYLELLFLSSEAGGHYQRSSDNRLIKKIHTVITQEYRPEQAESAIPVGGDLSPKTPVQALKIFLGRPDAFPDKSGP</sequence>
<protein>
    <submittedName>
        <fullName evidence="1">Uncharacterized protein</fullName>
    </submittedName>
</protein>
<evidence type="ECO:0000313" key="2">
    <source>
        <dbReference type="Proteomes" id="UP000093104"/>
    </source>
</evidence>
<gene>
    <name evidence="1" type="ORF">AFK24_26850</name>
</gene>
<evidence type="ECO:0000313" key="1">
    <source>
        <dbReference type="EMBL" id="OCR21877.1"/>
    </source>
</evidence>
<dbReference type="EMBL" id="LGSI01000072">
    <property type="protein sequence ID" value="OCR21877.1"/>
    <property type="molecule type" value="Genomic_DNA"/>
</dbReference>
<proteinExistence type="predicted"/>
<organism evidence="1 2">
    <name type="scientific">Pseudomonas syringae</name>
    <dbReference type="NCBI Taxonomy" id="317"/>
    <lineage>
        <taxon>Bacteria</taxon>
        <taxon>Pseudomonadati</taxon>
        <taxon>Pseudomonadota</taxon>
        <taxon>Gammaproteobacteria</taxon>
        <taxon>Pseudomonadales</taxon>
        <taxon>Pseudomonadaceae</taxon>
        <taxon>Pseudomonas</taxon>
    </lineage>
</organism>
<dbReference type="Proteomes" id="UP000093104">
    <property type="component" value="Unassembled WGS sequence"/>
</dbReference>